<gene>
    <name evidence="2" type="ORF">SAMN05216184_1197</name>
</gene>
<organism evidence="2 3">
    <name type="scientific">Georgenia satyanarayanai</name>
    <dbReference type="NCBI Taxonomy" id="860221"/>
    <lineage>
        <taxon>Bacteria</taxon>
        <taxon>Bacillati</taxon>
        <taxon>Actinomycetota</taxon>
        <taxon>Actinomycetes</taxon>
        <taxon>Micrococcales</taxon>
        <taxon>Bogoriellaceae</taxon>
        <taxon>Georgenia</taxon>
    </lineage>
</organism>
<proteinExistence type="predicted"/>
<feature type="compositionally biased region" description="Basic and acidic residues" evidence="1">
    <location>
        <begin position="137"/>
        <end position="176"/>
    </location>
</feature>
<evidence type="ECO:0000313" key="2">
    <source>
        <dbReference type="EMBL" id="SSA46873.1"/>
    </source>
</evidence>
<dbReference type="Proteomes" id="UP000250222">
    <property type="component" value="Unassembled WGS sequence"/>
</dbReference>
<evidence type="ECO:0000256" key="1">
    <source>
        <dbReference type="SAM" id="MobiDB-lite"/>
    </source>
</evidence>
<dbReference type="RefSeq" id="WP_110853757.1">
    <property type="nucleotide sequence ID" value="NZ_QKLZ01000019.1"/>
</dbReference>
<dbReference type="AlphaFoldDB" id="A0A2Y9C7V1"/>
<feature type="compositionally biased region" description="Basic and acidic residues" evidence="1">
    <location>
        <begin position="185"/>
        <end position="216"/>
    </location>
</feature>
<accession>A0A2Y9C7V1</accession>
<name>A0A2Y9C7V1_9MICO</name>
<sequence length="280" mass="31600">MVEETDGIEEAFEGQVRVLVTAAGQVAERLAREREQALRRAQAHSERQARQMRSRLDAERHAARAELAGVYRNEWWDRASPEQIGHAYQVARAWAHEDPEAVRAEQRMREELRTRYGIDADNTGAPADAVQAAIERAERDRADAGTERTREQTDRAEAHRLTQDADRQDRLAEEARSAALLEPAPDERLRAAREAEQREATADHLRSDGRAMYDTAERRQVTARQLEAKGIDPELVATRMRADTSQGAPATEAVKRVSTAPKARRSTVRAAQRQRTGLDR</sequence>
<evidence type="ECO:0000313" key="3">
    <source>
        <dbReference type="Proteomes" id="UP000250222"/>
    </source>
</evidence>
<keyword evidence="3" id="KW-1185">Reference proteome</keyword>
<dbReference type="EMBL" id="UETB01000019">
    <property type="protein sequence ID" value="SSA46873.1"/>
    <property type="molecule type" value="Genomic_DNA"/>
</dbReference>
<feature type="region of interest" description="Disordered" evidence="1">
    <location>
        <begin position="137"/>
        <end position="216"/>
    </location>
</feature>
<reference evidence="2 3" key="1">
    <citation type="submission" date="2016-10" db="EMBL/GenBank/DDBJ databases">
        <authorList>
            <person name="Cai Z."/>
        </authorList>
    </citation>
    <scope>NUCLEOTIDE SEQUENCE [LARGE SCALE GENOMIC DNA]</scope>
    <source>
        <strain evidence="2 3">CGMCC 1.10826</strain>
    </source>
</reference>
<feature type="region of interest" description="Disordered" evidence="1">
    <location>
        <begin position="241"/>
        <end position="280"/>
    </location>
</feature>
<protein>
    <submittedName>
        <fullName evidence="2">Colicin import membrane protein</fullName>
    </submittedName>
</protein>
<dbReference type="OrthoDB" id="5122593at2"/>